<dbReference type="RefSeq" id="WP_145055938.1">
    <property type="nucleotide sequence ID" value="NZ_CP036433.1"/>
</dbReference>
<dbReference type="AlphaFoldDB" id="A0A518DZ76"/>
<evidence type="ECO:0000313" key="3">
    <source>
        <dbReference type="Proteomes" id="UP000317648"/>
    </source>
</evidence>
<reference evidence="2 3" key="1">
    <citation type="submission" date="2019-02" db="EMBL/GenBank/DDBJ databases">
        <title>Deep-cultivation of Planctomycetes and their phenomic and genomic characterization uncovers novel biology.</title>
        <authorList>
            <person name="Wiegand S."/>
            <person name="Jogler M."/>
            <person name="Boedeker C."/>
            <person name="Pinto D."/>
            <person name="Vollmers J."/>
            <person name="Rivas-Marin E."/>
            <person name="Kohn T."/>
            <person name="Peeters S.H."/>
            <person name="Heuer A."/>
            <person name="Rast P."/>
            <person name="Oberbeckmann S."/>
            <person name="Bunk B."/>
            <person name="Jeske O."/>
            <person name="Meyerdierks A."/>
            <person name="Storesund J.E."/>
            <person name="Kallscheuer N."/>
            <person name="Luecker S."/>
            <person name="Lage O.M."/>
            <person name="Pohl T."/>
            <person name="Merkel B.J."/>
            <person name="Hornburger P."/>
            <person name="Mueller R.-W."/>
            <person name="Bruemmer F."/>
            <person name="Labrenz M."/>
            <person name="Spormann A.M."/>
            <person name="Op den Camp H."/>
            <person name="Overmann J."/>
            <person name="Amann R."/>
            <person name="Jetten M.S.M."/>
            <person name="Mascher T."/>
            <person name="Medema M.H."/>
            <person name="Devos D.P."/>
            <person name="Kaster A.-K."/>
            <person name="Ovreas L."/>
            <person name="Rohde M."/>
            <person name="Galperin M.Y."/>
            <person name="Jogler C."/>
        </authorList>
    </citation>
    <scope>NUCLEOTIDE SEQUENCE [LARGE SCALE GENOMIC DNA]</scope>
    <source>
        <strain evidence="2 3">Pla85_3_4</strain>
    </source>
</reference>
<dbReference type="Proteomes" id="UP000317648">
    <property type="component" value="Chromosome"/>
</dbReference>
<keyword evidence="1" id="KW-1133">Transmembrane helix</keyword>
<protein>
    <submittedName>
        <fullName evidence="2">Uncharacterized protein</fullName>
    </submittedName>
</protein>
<sequence>MPIRFPCEHCNRVLKVSSSKIGRPGKCPNCTGPITVPDADTATELMEQRTAAAPPREPEDPEEEEFDPFAEFVVYDNDHDEDFYIQPGKKVAADTRPLDPTRLAVPRSVIYLQGVLLAVTAALFFAVGFVVGGFAPTGPPTEDTIEGPFFVSGEVRYQSSNRSTANDYDAVVVVLPSDAQPEQKVVVEGLRPTDNSDLDRSDQLRSLQQVGGVYARVDTSGHYQVRVLSPGKYLVLVISRNTWRSDTEPLLSADANMLNRYFDSAWQLIGDRRYRLAEQTIRRDQKLNVLFKPGV</sequence>
<feature type="transmembrane region" description="Helical" evidence="1">
    <location>
        <begin position="110"/>
        <end position="135"/>
    </location>
</feature>
<name>A0A518DZ76_9BACT</name>
<organism evidence="2 3">
    <name type="scientific">Lignipirellula cremea</name>
    <dbReference type="NCBI Taxonomy" id="2528010"/>
    <lineage>
        <taxon>Bacteria</taxon>
        <taxon>Pseudomonadati</taxon>
        <taxon>Planctomycetota</taxon>
        <taxon>Planctomycetia</taxon>
        <taxon>Pirellulales</taxon>
        <taxon>Pirellulaceae</taxon>
        <taxon>Lignipirellula</taxon>
    </lineage>
</organism>
<keyword evidence="3" id="KW-1185">Reference proteome</keyword>
<dbReference type="OrthoDB" id="292474at2"/>
<proteinExistence type="predicted"/>
<dbReference type="EMBL" id="CP036433">
    <property type="protein sequence ID" value="QDU97150.1"/>
    <property type="molecule type" value="Genomic_DNA"/>
</dbReference>
<dbReference type="KEGG" id="lcre:Pla8534_49950"/>
<accession>A0A518DZ76</accession>
<evidence type="ECO:0000256" key="1">
    <source>
        <dbReference type="SAM" id="Phobius"/>
    </source>
</evidence>
<keyword evidence="1" id="KW-0812">Transmembrane</keyword>
<keyword evidence="1" id="KW-0472">Membrane</keyword>
<evidence type="ECO:0000313" key="2">
    <source>
        <dbReference type="EMBL" id="QDU97150.1"/>
    </source>
</evidence>
<gene>
    <name evidence="2" type="ORF">Pla8534_49950</name>
</gene>